<reference evidence="1 2" key="1">
    <citation type="submission" date="2015-07" db="EMBL/GenBank/DDBJ databases">
        <title>Genome sequence of Ornatilinea apprima DSM 23815.</title>
        <authorList>
            <person name="Hemp J."/>
            <person name="Ward L.M."/>
            <person name="Pace L.A."/>
            <person name="Fischer W.W."/>
        </authorList>
    </citation>
    <scope>NUCLEOTIDE SEQUENCE [LARGE SCALE GENOMIC DNA]</scope>
    <source>
        <strain evidence="1 2">P3M-1</strain>
    </source>
</reference>
<proteinExistence type="predicted"/>
<sequence>MSLNPRGIIPGDQGWLKEFVLRVKLFMRLMADKRVNPFLKLIPALSLVYLVVPFDFAPIIPLDDAAILGLGMYLFIEFCPPEVVEEHMSQLRRLPPSAVQPPAESNVIEATFNEAPAAQLQPEKQAPQATDEE</sequence>
<comment type="caution">
    <text evidence="1">The sequence shown here is derived from an EMBL/GenBank/DDBJ whole genome shotgun (WGS) entry which is preliminary data.</text>
</comment>
<gene>
    <name evidence="1" type="ORF">ADN00_16840</name>
</gene>
<evidence type="ECO:0000313" key="1">
    <source>
        <dbReference type="EMBL" id="KPL71372.1"/>
    </source>
</evidence>
<dbReference type="STRING" id="1134406.ADN00_16840"/>
<dbReference type="AlphaFoldDB" id="A0A0P6XPZ5"/>
<protein>
    <recommendedName>
        <fullName evidence="3">DUF1232 domain-containing protein</fullName>
    </recommendedName>
</protein>
<dbReference type="Proteomes" id="UP000050417">
    <property type="component" value="Unassembled WGS sequence"/>
</dbReference>
<dbReference type="RefSeq" id="WP_075064217.1">
    <property type="nucleotide sequence ID" value="NZ_LGCL01000041.1"/>
</dbReference>
<evidence type="ECO:0000313" key="2">
    <source>
        <dbReference type="Proteomes" id="UP000050417"/>
    </source>
</evidence>
<name>A0A0P6XPZ5_9CHLR</name>
<dbReference type="EMBL" id="LGCL01000041">
    <property type="protein sequence ID" value="KPL71372.1"/>
    <property type="molecule type" value="Genomic_DNA"/>
</dbReference>
<evidence type="ECO:0008006" key="3">
    <source>
        <dbReference type="Google" id="ProtNLM"/>
    </source>
</evidence>
<organism evidence="1 2">
    <name type="scientific">Ornatilinea apprima</name>
    <dbReference type="NCBI Taxonomy" id="1134406"/>
    <lineage>
        <taxon>Bacteria</taxon>
        <taxon>Bacillati</taxon>
        <taxon>Chloroflexota</taxon>
        <taxon>Anaerolineae</taxon>
        <taxon>Anaerolineales</taxon>
        <taxon>Anaerolineaceae</taxon>
        <taxon>Ornatilinea</taxon>
    </lineage>
</organism>
<dbReference type="OrthoDB" id="166946at2"/>
<accession>A0A0P6XPZ5</accession>
<keyword evidence="2" id="KW-1185">Reference proteome</keyword>